<organism evidence="1 2">
    <name type="scientific">candidate division WOR-1 bacterium RIFOXYC12_FULL_54_18</name>
    <dbReference type="NCBI Taxonomy" id="1802584"/>
    <lineage>
        <taxon>Bacteria</taxon>
        <taxon>Bacillati</taxon>
        <taxon>Saganbacteria</taxon>
    </lineage>
</organism>
<dbReference type="GO" id="GO:0008047">
    <property type="term" value="F:enzyme activator activity"/>
    <property type="evidence" value="ECO:0007669"/>
    <property type="project" value="InterPro"/>
</dbReference>
<dbReference type="AlphaFoldDB" id="A0A1F4T8T1"/>
<evidence type="ECO:0000313" key="2">
    <source>
        <dbReference type="Proteomes" id="UP000178602"/>
    </source>
</evidence>
<reference evidence="1 2" key="1">
    <citation type="journal article" date="2016" name="Nat. Commun.">
        <title>Thousands of microbial genomes shed light on interconnected biogeochemical processes in an aquifer system.</title>
        <authorList>
            <person name="Anantharaman K."/>
            <person name="Brown C.T."/>
            <person name="Hug L.A."/>
            <person name="Sharon I."/>
            <person name="Castelle C.J."/>
            <person name="Probst A.J."/>
            <person name="Thomas B.C."/>
            <person name="Singh A."/>
            <person name="Wilkins M.J."/>
            <person name="Karaoz U."/>
            <person name="Brodie E.L."/>
            <person name="Williams K.H."/>
            <person name="Hubbard S.S."/>
            <person name="Banfield J.F."/>
        </authorList>
    </citation>
    <scope>NUCLEOTIDE SEQUENCE [LARGE SCALE GENOMIC DNA]</scope>
</reference>
<evidence type="ECO:0008006" key="3">
    <source>
        <dbReference type="Google" id="ProtNLM"/>
    </source>
</evidence>
<protein>
    <recommendedName>
        <fullName evidence="3">Hydrogenase 3 maturation endopeptidase HyCI</fullName>
    </recommendedName>
</protein>
<proteinExistence type="predicted"/>
<sequence length="139" mass="14897">MGVGNWLKRDDALGPLVIKALTDRGFAKYPLLDAGTTPENHLGRIARLRPDLLLIIDAADFGAEPGTIALFRPDEISLNSFSTHNLSLKTFAEYLKQTLHGLKVVLLGVQPADAGLGEGVSRPVGAAIERIAGLFIARQ</sequence>
<dbReference type="SUPFAM" id="SSF53163">
    <property type="entry name" value="HybD-like"/>
    <property type="match status" value="1"/>
</dbReference>
<dbReference type="GO" id="GO:0016485">
    <property type="term" value="P:protein processing"/>
    <property type="evidence" value="ECO:0007669"/>
    <property type="project" value="TreeGrafter"/>
</dbReference>
<accession>A0A1F4T8T1</accession>
<comment type="caution">
    <text evidence="1">The sequence shown here is derived from an EMBL/GenBank/DDBJ whole genome shotgun (WGS) entry which is preliminary data.</text>
</comment>
<dbReference type="Gene3D" id="3.40.50.1450">
    <property type="entry name" value="HybD-like"/>
    <property type="match status" value="1"/>
</dbReference>
<dbReference type="CDD" id="cd06067">
    <property type="entry name" value="H2MP_MemB-H2evol"/>
    <property type="match status" value="1"/>
</dbReference>
<evidence type="ECO:0000313" key="1">
    <source>
        <dbReference type="EMBL" id="OGC28920.1"/>
    </source>
</evidence>
<dbReference type="InterPro" id="IPR000671">
    <property type="entry name" value="Peptidase_A31"/>
</dbReference>
<dbReference type="Pfam" id="PF01750">
    <property type="entry name" value="HycI"/>
    <property type="match status" value="1"/>
</dbReference>
<gene>
    <name evidence="1" type="ORF">A3K49_05025</name>
</gene>
<dbReference type="PANTHER" id="PTHR30302">
    <property type="entry name" value="HYDROGENASE 1 MATURATION PROTEASE"/>
    <property type="match status" value="1"/>
</dbReference>
<dbReference type="PANTHER" id="PTHR30302:SF7">
    <property type="entry name" value="F420-NONREDUCING HYDROGENASE II"/>
    <property type="match status" value="1"/>
</dbReference>
<dbReference type="InterPro" id="IPR023430">
    <property type="entry name" value="Pept_HybD-like_dom_sf"/>
</dbReference>
<dbReference type="InterPro" id="IPR004420">
    <property type="entry name" value="Pept_A31_hyd_mat_HycI"/>
</dbReference>
<dbReference type="Proteomes" id="UP000178602">
    <property type="component" value="Unassembled WGS sequence"/>
</dbReference>
<dbReference type="PRINTS" id="PR00446">
    <property type="entry name" value="HYDRGNUPTAKE"/>
</dbReference>
<dbReference type="EMBL" id="MEUG01000001">
    <property type="protein sequence ID" value="OGC28920.1"/>
    <property type="molecule type" value="Genomic_DNA"/>
</dbReference>
<dbReference type="GO" id="GO:0004175">
    <property type="term" value="F:endopeptidase activity"/>
    <property type="evidence" value="ECO:0007669"/>
    <property type="project" value="TreeGrafter"/>
</dbReference>
<dbReference type="NCBIfam" id="TIGR00072">
    <property type="entry name" value="hydrog_prot"/>
    <property type="match status" value="1"/>
</dbReference>
<name>A0A1F4T8T1_UNCSA</name>